<dbReference type="SUPFAM" id="SSF53098">
    <property type="entry name" value="Ribonuclease H-like"/>
    <property type="match status" value="1"/>
</dbReference>
<dbReference type="EMBL" id="JADILZ010000014">
    <property type="protein sequence ID" value="MBO8477509.1"/>
    <property type="molecule type" value="Genomic_DNA"/>
</dbReference>
<proteinExistence type="predicted"/>
<gene>
    <name evidence="2" type="ORF">IAB80_01215</name>
</gene>
<dbReference type="Proteomes" id="UP000823771">
    <property type="component" value="Unassembled WGS sequence"/>
</dbReference>
<dbReference type="GO" id="GO:0005829">
    <property type="term" value="C:cytosol"/>
    <property type="evidence" value="ECO:0007669"/>
    <property type="project" value="TreeGrafter"/>
</dbReference>
<accession>A0A9D9IR40</accession>
<dbReference type="SMART" id="SM00479">
    <property type="entry name" value="EXOIII"/>
    <property type="match status" value="1"/>
</dbReference>
<protein>
    <submittedName>
        <fullName evidence="2">3'-5' exonuclease</fullName>
    </submittedName>
</protein>
<reference evidence="2" key="1">
    <citation type="submission" date="2020-10" db="EMBL/GenBank/DDBJ databases">
        <authorList>
            <person name="Gilroy R."/>
        </authorList>
    </citation>
    <scope>NUCLEOTIDE SEQUENCE</scope>
    <source>
        <strain evidence="2">2478</strain>
    </source>
</reference>
<keyword evidence="2" id="KW-0540">Nuclease</keyword>
<evidence type="ECO:0000259" key="1">
    <source>
        <dbReference type="SMART" id="SM00479"/>
    </source>
</evidence>
<keyword evidence="2" id="KW-0269">Exonuclease</keyword>
<comment type="caution">
    <text evidence="2">The sequence shown here is derived from an EMBL/GenBank/DDBJ whole genome shotgun (WGS) entry which is preliminary data.</text>
</comment>
<dbReference type="InterPro" id="IPR046768">
    <property type="entry name" value="ExoX-like_C"/>
</dbReference>
<dbReference type="InterPro" id="IPR012337">
    <property type="entry name" value="RNaseH-like_sf"/>
</dbReference>
<dbReference type="PANTHER" id="PTHR30231">
    <property type="entry name" value="DNA POLYMERASE III SUBUNIT EPSILON"/>
    <property type="match status" value="1"/>
</dbReference>
<dbReference type="AlphaFoldDB" id="A0A9D9IR40"/>
<evidence type="ECO:0000313" key="3">
    <source>
        <dbReference type="Proteomes" id="UP000823771"/>
    </source>
</evidence>
<keyword evidence="2" id="KW-0378">Hydrolase</keyword>
<sequence length="302" mass="35033">MELNLQRPILFFDIESTGLNIASDAIIELSFVKVMPGSEERIKTWRVKPWDYAGNCQKKIAPSAQAVHGISDEELKDCPRFSDIADEVVEWLEGSDLAGFNSTKFDLPMLAEELERVRRYEGKDIPVNLHEKKMVDVQNIYHVMEPRNLKAAYRFYCGRELENAHAAEADTLATYEVLKSQLDRYPETLKNSVEFLSNFSERQKMVDYAGRLTYNERKEPVINFGKHKGKTAREVYTTEPSYFSWIDNGEFTLDTKRQFALLKQQYEKEKRDAAAARREPLTGEKFDESVNQLKEKFTGRLF</sequence>
<dbReference type="Pfam" id="PF20600">
    <property type="entry name" value="ExoX-like_C"/>
    <property type="match status" value="1"/>
</dbReference>
<dbReference type="Gene3D" id="3.30.420.10">
    <property type="entry name" value="Ribonuclease H-like superfamily/Ribonuclease H"/>
    <property type="match status" value="1"/>
</dbReference>
<dbReference type="GO" id="GO:0003676">
    <property type="term" value="F:nucleic acid binding"/>
    <property type="evidence" value="ECO:0007669"/>
    <property type="project" value="InterPro"/>
</dbReference>
<name>A0A9D9IR40_9BACT</name>
<dbReference type="InterPro" id="IPR013520">
    <property type="entry name" value="Ribonucl_H"/>
</dbReference>
<dbReference type="GO" id="GO:0045004">
    <property type="term" value="P:DNA replication proofreading"/>
    <property type="evidence" value="ECO:0007669"/>
    <property type="project" value="TreeGrafter"/>
</dbReference>
<reference evidence="2" key="2">
    <citation type="journal article" date="2021" name="PeerJ">
        <title>Extensive microbial diversity within the chicken gut microbiome revealed by metagenomics and culture.</title>
        <authorList>
            <person name="Gilroy R."/>
            <person name="Ravi A."/>
            <person name="Getino M."/>
            <person name="Pursley I."/>
            <person name="Horton D.L."/>
            <person name="Alikhan N.F."/>
            <person name="Baker D."/>
            <person name="Gharbi K."/>
            <person name="Hall N."/>
            <person name="Watson M."/>
            <person name="Adriaenssens E.M."/>
            <person name="Foster-Nyarko E."/>
            <person name="Jarju S."/>
            <person name="Secka A."/>
            <person name="Antonio M."/>
            <person name="Oren A."/>
            <person name="Chaudhuri R.R."/>
            <person name="La Ragione R."/>
            <person name="Hildebrand F."/>
            <person name="Pallen M.J."/>
        </authorList>
    </citation>
    <scope>NUCLEOTIDE SEQUENCE</scope>
    <source>
        <strain evidence="2">2478</strain>
    </source>
</reference>
<organism evidence="2 3">
    <name type="scientific">Candidatus Cryptobacteroides excrementipullorum</name>
    <dbReference type="NCBI Taxonomy" id="2840761"/>
    <lineage>
        <taxon>Bacteria</taxon>
        <taxon>Pseudomonadati</taxon>
        <taxon>Bacteroidota</taxon>
        <taxon>Bacteroidia</taxon>
        <taxon>Bacteroidales</taxon>
        <taxon>Candidatus Cryptobacteroides</taxon>
    </lineage>
</organism>
<dbReference type="GO" id="GO:0008408">
    <property type="term" value="F:3'-5' exonuclease activity"/>
    <property type="evidence" value="ECO:0007669"/>
    <property type="project" value="TreeGrafter"/>
</dbReference>
<dbReference type="PANTHER" id="PTHR30231:SF41">
    <property type="entry name" value="DNA POLYMERASE III SUBUNIT EPSILON"/>
    <property type="match status" value="1"/>
</dbReference>
<dbReference type="Pfam" id="PF00929">
    <property type="entry name" value="RNase_T"/>
    <property type="match status" value="1"/>
</dbReference>
<dbReference type="InterPro" id="IPR036397">
    <property type="entry name" value="RNaseH_sf"/>
</dbReference>
<evidence type="ECO:0000313" key="2">
    <source>
        <dbReference type="EMBL" id="MBO8477509.1"/>
    </source>
</evidence>
<dbReference type="CDD" id="cd06127">
    <property type="entry name" value="DEDDh"/>
    <property type="match status" value="1"/>
</dbReference>
<feature type="domain" description="Exonuclease" evidence="1">
    <location>
        <begin position="8"/>
        <end position="187"/>
    </location>
</feature>